<gene>
    <name evidence="12" type="primary">kup</name>
    <name evidence="15" type="ORF">HJ583_006945</name>
</gene>
<dbReference type="InterPro" id="IPR023051">
    <property type="entry name" value="Kup"/>
</dbReference>
<dbReference type="InterPro" id="IPR003855">
    <property type="entry name" value="K+_transporter"/>
</dbReference>
<dbReference type="Pfam" id="PF22776">
    <property type="entry name" value="K_trans_C"/>
    <property type="match status" value="1"/>
</dbReference>
<dbReference type="PANTHER" id="PTHR30540:SF79">
    <property type="entry name" value="LOW AFFINITY POTASSIUM TRANSPORT SYSTEM PROTEIN KUP"/>
    <property type="match status" value="1"/>
</dbReference>
<feature type="transmembrane region" description="Helical" evidence="12">
    <location>
        <begin position="97"/>
        <end position="122"/>
    </location>
</feature>
<evidence type="ECO:0000313" key="16">
    <source>
        <dbReference type="Proteomes" id="UP000778523"/>
    </source>
</evidence>
<feature type="transmembrane region" description="Helical" evidence="12">
    <location>
        <begin position="333"/>
        <end position="353"/>
    </location>
</feature>
<keyword evidence="4 12" id="KW-1003">Cell membrane</keyword>
<feature type="transmembrane region" description="Helical" evidence="12">
    <location>
        <begin position="43"/>
        <end position="64"/>
    </location>
</feature>
<evidence type="ECO:0000256" key="12">
    <source>
        <dbReference type="HAMAP-Rule" id="MF_01522"/>
    </source>
</evidence>
<feature type="transmembrane region" description="Helical" evidence="12">
    <location>
        <begin position="165"/>
        <end position="185"/>
    </location>
</feature>
<comment type="subcellular location">
    <subcellularLocation>
        <location evidence="12">Cell membrane</location>
        <topology evidence="12">Multi-pass membrane protein</topology>
    </subcellularLocation>
    <subcellularLocation>
        <location evidence="1">Membrane</location>
        <topology evidence="1">Multi-pass membrane protein</topology>
    </subcellularLocation>
</comment>
<evidence type="ECO:0000256" key="11">
    <source>
        <dbReference type="ARBA" id="ARBA00023136"/>
    </source>
</evidence>
<name>A0ABX2IDS7_9RHOO</name>
<feature type="transmembrane region" description="Helical" evidence="12">
    <location>
        <begin position="283"/>
        <end position="312"/>
    </location>
</feature>
<evidence type="ECO:0000259" key="13">
    <source>
        <dbReference type="Pfam" id="PF02705"/>
    </source>
</evidence>
<keyword evidence="5 12" id="KW-0633">Potassium transport</keyword>
<evidence type="ECO:0000256" key="9">
    <source>
        <dbReference type="ARBA" id="ARBA00022989"/>
    </source>
</evidence>
<dbReference type="Proteomes" id="UP000778523">
    <property type="component" value="Unassembled WGS sequence"/>
</dbReference>
<comment type="caution">
    <text evidence="15">The sequence shown here is derived from an EMBL/GenBank/DDBJ whole genome shotgun (WGS) entry which is preliminary data.</text>
</comment>
<keyword evidence="16" id="KW-1185">Reference proteome</keyword>
<keyword evidence="7 12" id="KW-0769">Symport</keyword>
<evidence type="ECO:0000256" key="2">
    <source>
        <dbReference type="ARBA" id="ARBA00007019"/>
    </source>
</evidence>
<keyword evidence="6 12" id="KW-0812">Transmembrane</keyword>
<evidence type="ECO:0000256" key="5">
    <source>
        <dbReference type="ARBA" id="ARBA00022538"/>
    </source>
</evidence>
<evidence type="ECO:0000259" key="14">
    <source>
        <dbReference type="Pfam" id="PF22776"/>
    </source>
</evidence>
<accession>A0ABX2IDS7</accession>
<comment type="similarity">
    <text evidence="2 12">Belongs to the HAK/KUP transporter (TC 2.A.72) family.</text>
</comment>
<evidence type="ECO:0000256" key="10">
    <source>
        <dbReference type="ARBA" id="ARBA00023065"/>
    </source>
</evidence>
<comment type="function">
    <text evidence="12">Transport of potassium into the cell. Likely operates as a K(+):H(+) symporter.</text>
</comment>
<evidence type="ECO:0000256" key="6">
    <source>
        <dbReference type="ARBA" id="ARBA00022692"/>
    </source>
</evidence>
<sequence length="619" mass="67102">MPKLMLAALGVVYGDIGTSPLYALKEAFLPGGAHSLPVTLENVYGVLSLIVWSLLVIVTCKYVLIVLRADNHGEGGVVALMARVLSKAADTPRKKTIAVSLGIFGAALFYGDGIITPAISVLSAVEGLEVATPVLKPFVVPLTLLILIVLFLVQHHGTARVGTFFGPIVVLWFLSLGAIGLHNVLAHPEVLASLSPHYALEFALHSPKLAFFAMGAVFLTMTGGEALYADMGHFGAKPIRYGWLCLVMPALVLNYMGQGALLINDPAAAANPFYLSVPGWALYPMVGLAMLATVIASQALITGAYSVTLQLIQLGLAPRMAVKHTSGAQIGQIYLPFVNWALLLLVLATVLGFRSSGNLAAAYGIAVTLTMLVTSALAITVALRDWRWPPLLVLLVFAPLVALELVFLASNGMKILDGGWFPLVFGAGVSLLLFTWRRGRQLLAEVQKGDSVPLETFARMLDAEPIHRVPHTAVFLNPRSEQMPGALLHNLKHNLVLHERTVFVSVIIESVPRVPIEDRVEVQRLGNTFSRVLVRFGFMEEPDLPEALTRCAEQGLPLEPQQVSYFLNRDTILPSSEVRGMALWRERLFEFLFRNASSAANFFKLPTARVVEMGSRVTI</sequence>
<feature type="domain" description="K+ potassium transporter C-terminal" evidence="14">
    <location>
        <begin position="470"/>
        <end position="619"/>
    </location>
</feature>
<dbReference type="Pfam" id="PF02705">
    <property type="entry name" value="K_trans"/>
    <property type="match status" value="1"/>
</dbReference>
<evidence type="ECO:0000256" key="3">
    <source>
        <dbReference type="ARBA" id="ARBA00022448"/>
    </source>
</evidence>
<keyword evidence="3 12" id="KW-0813">Transport</keyword>
<dbReference type="PANTHER" id="PTHR30540">
    <property type="entry name" value="OSMOTIC STRESS POTASSIUM TRANSPORTER"/>
    <property type="match status" value="1"/>
</dbReference>
<dbReference type="InterPro" id="IPR053951">
    <property type="entry name" value="K_trans_N"/>
</dbReference>
<feature type="transmembrane region" description="Helical" evidence="12">
    <location>
        <begin position="359"/>
        <end position="379"/>
    </location>
</feature>
<feature type="transmembrane region" description="Helical" evidence="12">
    <location>
        <begin position="134"/>
        <end position="153"/>
    </location>
</feature>
<dbReference type="HAMAP" id="MF_01522">
    <property type="entry name" value="Kup"/>
    <property type="match status" value="1"/>
</dbReference>
<feature type="transmembrane region" description="Helical" evidence="12">
    <location>
        <begin position="209"/>
        <end position="229"/>
    </location>
</feature>
<comment type="catalytic activity">
    <reaction evidence="12">
        <text>K(+)(in) + H(+)(in) = K(+)(out) + H(+)(out)</text>
        <dbReference type="Rhea" id="RHEA:28490"/>
        <dbReference type="ChEBI" id="CHEBI:15378"/>
        <dbReference type="ChEBI" id="CHEBI:29103"/>
    </reaction>
</comment>
<keyword evidence="8 12" id="KW-0630">Potassium</keyword>
<proteinExistence type="inferred from homology"/>
<evidence type="ECO:0000256" key="7">
    <source>
        <dbReference type="ARBA" id="ARBA00022847"/>
    </source>
</evidence>
<evidence type="ECO:0000256" key="8">
    <source>
        <dbReference type="ARBA" id="ARBA00022958"/>
    </source>
</evidence>
<keyword evidence="10 12" id="KW-0406">Ion transport</keyword>
<evidence type="ECO:0000313" key="15">
    <source>
        <dbReference type="EMBL" id="NSL54755.1"/>
    </source>
</evidence>
<evidence type="ECO:0000256" key="4">
    <source>
        <dbReference type="ARBA" id="ARBA00022475"/>
    </source>
</evidence>
<keyword evidence="11 12" id="KW-0472">Membrane</keyword>
<evidence type="ECO:0000256" key="1">
    <source>
        <dbReference type="ARBA" id="ARBA00004141"/>
    </source>
</evidence>
<dbReference type="EMBL" id="JABCSC020000001">
    <property type="protein sequence ID" value="NSL54755.1"/>
    <property type="molecule type" value="Genomic_DNA"/>
</dbReference>
<dbReference type="InterPro" id="IPR053952">
    <property type="entry name" value="K_trans_C"/>
</dbReference>
<feature type="transmembrane region" description="Helical" evidence="12">
    <location>
        <begin position="391"/>
        <end position="413"/>
    </location>
</feature>
<feature type="transmembrane region" description="Helical" evidence="12">
    <location>
        <begin position="419"/>
        <end position="436"/>
    </location>
</feature>
<protein>
    <recommendedName>
        <fullName evidence="12">Probable potassium transport system protein Kup</fullName>
    </recommendedName>
</protein>
<reference evidence="15 16" key="1">
    <citation type="submission" date="2020-06" db="EMBL/GenBank/DDBJ databases">
        <title>Draft genome of Uliginosibacterium sp. IMCC34675.</title>
        <authorList>
            <person name="Song J."/>
        </authorList>
    </citation>
    <scope>NUCLEOTIDE SEQUENCE [LARGE SCALE GENOMIC DNA]</scope>
    <source>
        <strain evidence="15 16">IMCC34675</strain>
    </source>
</reference>
<feature type="transmembrane region" description="Helical" evidence="12">
    <location>
        <begin position="241"/>
        <end position="263"/>
    </location>
</feature>
<feature type="domain" description="K+ potassium transporter integral membrane" evidence="13">
    <location>
        <begin position="4"/>
        <end position="458"/>
    </location>
</feature>
<organism evidence="15 16">
    <name type="scientific">Uliginosibacterium aquaticum</name>
    <dbReference type="NCBI Taxonomy" id="2731212"/>
    <lineage>
        <taxon>Bacteria</taxon>
        <taxon>Pseudomonadati</taxon>
        <taxon>Pseudomonadota</taxon>
        <taxon>Betaproteobacteria</taxon>
        <taxon>Rhodocyclales</taxon>
        <taxon>Zoogloeaceae</taxon>
        <taxon>Uliginosibacterium</taxon>
    </lineage>
</organism>
<keyword evidence="9 12" id="KW-1133">Transmembrane helix</keyword>